<sequence length="633" mass="68242">MAKVSSRVLEAGPDSCRVDIHQLEARVLDGQQLLPRAGAALLDELPDQLSVSTWPSQVKGVLLAHKTGAEACCIITAEDHDAGDQLQPNARPTQHDPCLHVPAAHERVRMVSADQAAFGKPLEDGVRKLSEASGGKPLPDGTAQRHLLGFVVPHGALHFQQECDLEQVLPVITDLDETALSAASLRDLQDGQRSRHTDMAAVIKQENTKLQLGELPYSGLWKIPHGSTDTMDECSHCRRPTNSNDIVLSWTSSEALRRERCGGWLQLDGPARHTTETRPGSRDFTNQLSECLRRKMHCAESWSQDLRLLNRWSDYGLLSVNGVSWEAEYTPVPANTRCMASRLEVDGDEVVLERVVPTVKNTGMLLRIPPGWRGMADTLADTHGPLDGLGEWRSADRRTLAMHHLGRKLRDVFPKHHALADVAARAVADLERLASEPLNVLTELLAVARLPLWPQAADLIQDDEPAAEPQPAATAAQADAPTLAAAPASPCPGSSSTAQQGHEPSRPWSASCTDAQHAAETQSGVSSSSRHTLGLGLPSLQQPQATALAQQAQSERAADGCQAAPMTLGSAGRGRGKQGRRRIPGPIPLPGPGPSAAGSWRDWDRMPSPQCLTAEARQARLDTYKEGLDGPNA</sequence>
<feature type="compositionally biased region" description="Polar residues" evidence="1">
    <location>
        <begin position="497"/>
        <end position="531"/>
    </location>
</feature>
<gene>
    <name evidence="2" type="ORF">WJX74_010104</name>
</gene>
<feature type="region of interest" description="Disordered" evidence="1">
    <location>
        <begin position="465"/>
        <end position="610"/>
    </location>
</feature>
<dbReference type="Proteomes" id="UP001438707">
    <property type="component" value="Unassembled WGS sequence"/>
</dbReference>
<evidence type="ECO:0000313" key="2">
    <source>
        <dbReference type="EMBL" id="KAK9838035.1"/>
    </source>
</evidence>
<dbReference type="AlphaFoldDB" id="A0AAW1RV82"/>
<dbReference type="EMBL" id="JALJOS010000006">
    <property type="protein sequence ID" value="KAK9838035.1"/>
    <property type="molecule type" value="Genomic_DNA"/>
</dbReference>
<feature type="compositionally biased region" description="Low complexity" evidence="1">
    <location>
        <begin position="533"/>
        <end position="554"/>
    </location>
</feature>
<evidence type="ECO:0000256" key="1">
    <source>
        <dbReference type="SAM" id="MobiDB-lite"/>
    </source>
</evidence>
<protein>
    <submittedName>
        <fullName evidence="2">Uncharacterized protein</fullName>
    </submittedName>
</protein>
<reference evidence="2 3" key="1">
    <citation type="journal article" date="2024" name="Nat. Commun.">
        <title>Phylogenomics reveals the evolutionary origins of lichenization in chlorophyte algae.</title>
        <authorList>
            <person name="Puginier C."/>
            <person name="Libourel C."/>
            <person name="Otte J."/>
            <person name="Skaloud P."/>
            <person name="Haon M."/>
            <person name="Grisel S."/>
            <person name="Petersen M."/>
            <person name="Berrin J.G."/>
            <person name="Delaux P.M."/>
            <person name="Dal Grande F."/>
            <person name="Keller J."/>
        </authorList>
    </citation>
    <scope>NUCLEOTIDE SEQUENCE [LARGE SCALE GENOMIC DNA]</scope>
    <source>
        <strain evidence="2 3">SAG 2145</strain>
    </source>
</reference>
<organism evidence="2 3">
    <name type="scientific">Apatococcus lobatus</name>
    <dbReference type="NCBI Taxonomy" id="904363"/>
    <lineage>
        <taxon>Eukaryota</taxon>
        <taxon>Viridiplantae</taxon>
        <taxon>Chlorophyta</taxon>
        <taxon>core chlorophytes</taxon>
        <taxon>Trebouxiophyceae</taxon>
        <taxon>Chlorellales</taxon>
        <taxon>Chlorellaceae</taxon>
        <taxon>Apatococcus</taxon>
    </lineage>
</organism>
<name>A0AAW1RV82_9CHLO</name>
<proteinExistence type="predicted"/>
<accession>A0AAW1RV82</accession>
<keyword evidence="3" id="KW-1185">Reference proteome</keyword>
<feature type="compositionally biased region" description="Basic residues" evidence="1">
    <location>
        <begin position="574"/>
        <end position="583"/>
    </location>
</feature>
<feature type="compositionally biased region" description="Low complexity" evidence="1">
    <location>
        <begin position="467"/>
        <end position="496"/>
    </location>
</feature>
<evidence type="ECO:0000313" key="3">
    <source>
        <dbReference type="Proteomes" id="UP001438707"/>
    </source>
</evidence>
<comment type="caution">
    <text evidence="2">The sequence shown here is derived from an EMBL/GenBank/DDBJ whole genome shotgun (WGS) entry which is preliminary data.</text>
</comment>